<dbReference type="Pfam" id="PF00795">
    <property type="entry name" value="CN_hydrolase"/>
    <property type="match status" value="1"/>
</dbReference>
<evidence type="ECO:0000256" key="3">
    <source>
        <dbReference type="SAM" id="SignalP"/>
    </source>
</evidence>
<sequence>MLCVRLLLLAAAVGADEVRYTGAVLEHEPYSSWESGGLAILQENARIFLEHAALARQQGADIMVFPEYGLTSTNLEGGDVLSLAQVVPHPADQVVLCFLNQTSSHTQVLRELSCGAAQLKLYLVVDLIELVHCSPNQILDCPDVGYYLYNTQVVLDHCGALVARYRKKHLFLEPGFIPGDESDATAVFTTDFGVTFTLQQICFDIMYESPGLANVEGGVRDVAMSTAWIDELPFLTAPQMFRAWSAGLGVNLLVANYHNTAKGMLGSGLFPGAPRQLSSYTYDHNGGITLLVASLTTNTSTGHTTRVSRPRKDLLEDGKQHEGAQQKPQLQDMVFIHEDLSRYNHLLLEEAASSVTASLCHNDGLCCNVSYTFPGNTSMTGHYMLLAYSGLVEKGGGVYSMYIQVCSVVFCLSDEVNSCARVEGEDPPLASSFLLQEVSGMFGTLHVFPSVMRRDLTLVSEHLWDFNSIPLSRDQRKTVIHVTGETGPLLSVTLMGRWYQRDLV</sequence>
<protein>
    <recommendedName>
        <fullName evidence="4">CN hydrolase domain-containing protein</fullName>
    </recommendedName>
</protein>
<accession>A0AAW0TM87</accession>
<feature type="domain" description="CN hydrolase" evidence="4">
    <location>
        <begin position="20"/>
        <end position="297"/>
    </location>
</feature>
<evidence type="ECO:0000256" key="2">
    <source>
        <dbReference type="ARBA" id="ARBA00022801"/>
    </source>
</evidence>
<dbReference type="PROSITE" id="PS50263">
    <property type="entry name" value="CN_HYDROLASE"/>
    <property type="match status" value="1"/>
</dbReference>
<organism evidence="5 6">
    <name type="scientific">Scylla paramamosain</name>
    <name type="common">Mud crab</name>
    <dbReference type="NCBI Taxonomy" id="85552"/>
    <lineage>
        <taxon>Eukaryota</taxon>
        <taxon>Metazoa</taxon>
        <taxon>Ecdysozoa</taxon>
        <taxon>Arthropoda</taxon>
        <taxon>Crustacea</taxon>
        <taxon>Multicrustacea</taxon>
        <taxon>Malacostraca</taxon>
        <taxon>Eumalacostraca</taxon>
        <taxon>Eucarida</taxon>
        <taxon>Decapoda</taxon>
        <taxon>Pleocyemata</taxon>
        <taxon>Brachyura</taxon>
        <taxon>Eubrachyura</taxon>
        <taxon>Portunoidea</taxon>
        <taxon>Portunidae</taxon>
        <taxon>Portuninae</taxon>
        <taxon>Scylla</taxon>
    </lineage>
</organism>
<feature type="chain" id="PRO_5043317791" description="CN hydrolase domain-containing protein" evidence="3">
    <location>
        <begin position="16"/>
        <end position="504"/>
    </location>
</feature>
<dbReference type="InterPro" id="IPR036526">
    <property type="entry name" value="C-N_Hydrolase_sf"/>
</dbReference>
<feature type="signal peptide" evidence="3">
    <location>
        <begin position="1"/>
        <end position="15"/>
    </location>
</feature>
<proteinExistence type="inferred from homology"/>
<dbReference type="SUPFAM" id="SSF56317">
    <property type="entry name" value="Carbon-nitrogen hydrolase"/>
    <property type="match status" value="1"/>
</dbReference>
<reference evidence="5 6" key="1">
    <citation type="submission" date="2023-03" db="EMBL/GenBank/DDBJ databases">
        <title>High-quality genome of Scylla paramamosain provides insights in environmental adaptation.</title>
        <authorList>
            <person name="Zhang L."/>
        </authorList>
    </citation>
    <scope>NUCLEOTIDE SEQUENCE [LARGE SCALE GENOMIC DNA]</scope>
    <source>
        <strain evidence="5">LZ_2023a</strain>
        <tissue evidence="5">Muscle</tissue>
    </source>
</reference>
<evidence type="ECO:0000256" key="1">
    <source>
        <dbReference type="ARBA" id="ARBA00008225"/>
    </source>
</evidence>
<dbReference type="Pfam" id="PF19018">
    <property type="entry name" value="Vanin_C"/>
    <property type="match status" value="1"/>
</dbReference>
<evidence type="ECO:0000313" key="5">
    <source>
        <dbReference type="EMBL" id="KAK8388840.1"/>
    </source>
</evidence>
<dbReference type="InterPro" id="IPR040154">
    <property type="entry name" value="Biotinidase/VNN"/>
</dbReference>
<dbReference type="PANTHER" id="PTHR10609">
    <property type="entry name" value="BIOTINIDASE-RELATED"/>
    <property type="match status" value="1"/>
</dbReference>
<dbReference type="Proteomes" id="UP001487740">
    <property type="component" value="Unassembled WGS sequence"/>
</dbReference>
<keyword evidence="6" id="KW-1185">Reference proteome</keyword>
<name>A0AAW0TM87_SCYPA</name>
<keyword evidence="2" id="KW-0378">Hydrolase</keyword>
<evidence type="ECO:0000259" key="4">
    <source>
        <dbReference type="PROSITE" id="PS50263"/>
    </source>
</evidence>
<gene>
    <name evidence="5" type="ORF">O3P69_020657</name>
</gene>
<dbReference type="PANTHER" id="PTHR10609:SF27">
    <property type="entry name" value="CN HYDROLASE DOMAIN-CONTAINING PROTEIN-RELATED"/>
    <property type="match status" value="1"/>
</dbReference>
<dbReference type="GO" id="GO:0016787">
    <property type="term" value="F:hydrolase activity"/>
    <property type="evidence" value="ECO:0007669"/>
    <property type="project" value="UniProtKB-KW"/>
</dbReference>
<comment type="similarity">
    <text evidence="1">Belongs to the carbon-nitrogen hydrolase superfamily. BTD/VNN family.</text>
</comment>
<dbReference type="Gene3D" id="3.60.110.10">
    <property type="entry name" value="Carbon-nitrogen hydrolase"/>
    <property type="match status" value="1"/>
</dbReference>
<dbReference type="EMBL" id="JARAKH010000028">
    <property type="protein sequence ID" value="KAK8388840.1"/>
    <property type="molecule type" value="Genomic_DNA"/>
</dbReference>
<dbReference type="AlphaFoldDB" id="A0AAW0TM87"/>
<dbReference type="InterPro" id="IPR003010">
    <property type="entry name" value="C-N_Hydrolase"/>
</dbReference>
<keyword evidence="3" id="KW-0732">Signal</keyword>
<dbReference type="InterPro" id="IPR043957">
    <property type="entry name" value="Vanin_C"/>
</dbReference>
<comment type="caution">
    <text evidence="5">The sequence shown here is derived from an EMBL/GenBank/DDBJ whole genome shotgun (WGS) entry which is preliminary data.</text>
</comment>
<evidence type="ECO:0000313" key="6">
    <source>
        <dbReference type="Proteomes" id="UP001487740"/>
    </source>
</evidence>